<dbReference type="Proteomes" id="UP001162992">
    <property type="component" value="Chromosome 9"/>
</dbReference>
<protein>
    <submittedName>
        <fullName evidence="1">Uncharacterized protein</fullName>
    </submittedName>
</protein>
<organism evidence="1 2">
    <name type="scientific">Diphasiastrum complanatum</name>
    <name type="common">Issler's clubmoss</name>
    <name type="synonym">Lycopodium complanatum</name>
    <dbReference type="NCBI Taxonomy" id="34168"/>
    <lineage>
        <taxon>Eukaryota</taxon>
        <taxon>Viridiplantae</taxon>
        <taxon>Streptophyta</taxon>
        <taxon>Embryophyta</taxon>
        <taxon>Tracheophyta</taxon>
        <taxon>Lycopodiopsida</taxon>
        <taxon>Lycopodiales</taxon>
        <taxon>Lycopodiaceae</taxon>
        <taxon>Lycopodioideae</taxon>
        <taxon>Diphasiastrum</taxon>
    </lineage>
</organism>
<dbReference type="EMBL" id="CM055100">
    <property type="protein sequence ID" value="KAJ7543993.1"/>
    <property type="molecule type" value="Genomic_DNA"/>
</dbReference>
<evidence type="ECO:0000313" key="1">
    <source>
        <dbReference type="EMBL" id="KAJ7543993.1"/>
    </source>
</evidence>
<evidence type="ECO:0000313" key="2">
    <source>
        <dbReference type="Proteomes" id="UP001162992"/>
    </source>
</evidence>
<gene>
    <name evidence="1" type="ORF">O6H91_09G061000</name>
</gene>
<reference evidence="2" key="1">
    <citation type="journal article" date="2024" name="Proc. Natl. Acad. Sci. U.S.A.">
        <title>Extraordinary preservation of gene collinearity over three hundred million years revealed in homosporous lycophytes.</title>
        <authorList>
            <person name="Li C."/>
            <person name="Wickell D."/>
            <person name="Kuo L.Y."/>
            <person name="Chen X."/>
            <person name="Nie B."/>
            <person name="Liao X."/>
            <person name="Peng D."/>
            <person name="Ji J."/>
            <person name="Jenkins J."/>
            <person name="Williams M."/>
            <person name="Shu S."/>
            <person name="Plott C."/>
            <person name="Barry K."/>
            <person name="Rajasekar S."/>
            <person name="Grimwood J."/>
            <person name="Han X."/>
            <person name="Sun S."/>
            <person name="Hou Z."/>
            <person name="He W."/>
            <person name="Dai G."/>
            <person name="Sun C."/>
            <person name="Schmutz J."/>
            <person name="Leebens-Mack J.H."/>
            <person name="Li F.W."/>
            <person name="Wang L."/>
        </authorList>
    </citation>
    <scope>NUCLEOTIDE SEQUENCE [LARGE SCALE GENOMIC DNA]</scope>
    <source>
        <strain evidence="2">cv. PW_Plant_1</strain>
    </source>
</reference>
<accession>A0ACC2CPQ7</accession>
<proteinExistence type="predicted"/>
<keyword evidence="2" id="KW-1185">Reference proteome</keyword>
<comment type="caution">
    <text evidence="1">The sequence shown here is derived from an EMBL/GenBank/DDBJ whole genome shotgun (WGS) entry which is preliminary data.</text>
</comment>
<name>A0ACC2CPQ7_DIPCM</name>
<sequence length="207" mass="22361">MAPRKRGGGNSPHPPVRPAAIADPRPASTADPTVPHPAFTADPTVPHPASIVDPTVSATPSAIDPVPAPVVPPATPPATVPALEQVDPVSLTPHSNAYASLTTQTPVPETPGWENSLTFFQEIQFLLRTVARLEEHIAKLQAKIVTQEQQITNIIQYRDSTEVPHIQSIDKFLADIRKEIDIQTATIASIQDVEEDTQDQPQQHTKT</sequence>